<dbReference type="HOGENOM" id="CLU_2697904_0_0_10"/>
<dbReference type="Proteomes" id="UP000001208">
    <property type="component" value="Chromosome"/>
</dbReference>
<gene>
    <name evidence="1" type="ordered locus">Ctha_0281</name>
</gene>
<dbReference type="AlphaFoldDB" id="B3QTK6"/>
<protein>
    <submittedName>
        <fullName evidence="1">Uncharacterized protein</fullName>
    </submittedName>
</protein>
<dbReference type="EMBL" id="CP001100">
    <property type="protein sequence ID" value="ACF12752.1"/>
    <property type="molecule type" value="Genomic_DNA"/>
</dbReference>
<dbReference type="KEGG" id="cts:Ctha_0281"/>
<name>B3QTK6_CHLT3</name>
<sequence length="73" mass="8095">MPCNEIFGKLRAAEKAVIAAAEKLADAYKCIETLPLRNLNRAEAALCDAVQELRHARQVGSCQGNRIERDWPS</sequence>
<dbReference type="STRING" id="517418.Ctha_0281"/>
<evidence type="ECO:0000313" key="1">
    <source>
        <dbReference type="EMBL" id="ACF12752.1"/>
    </source>
</evidence>
<accession>B3QTK6</accession>
<proteinExistence type="predicted"/>
<dbReference type="RefSeq" id="WP_012498836.1">
    <property type="nucleotide sequence ID" value="NC_011026.1"/>
</dbReference>
<evidence type="ECO:0000313" key="2">
    <source>
        <dbReference type="Proteomes" id="UP000001208"/>
    </source>
</evidence>
<organism evidence="1 2">
    <name type="scientific">Chloroherpeton thalassium (strain ATCC 35110 / GB-78)</name>
    <dbReference type="NCBI Taxonomy" id="517418"/>
    <lineage>
        <taxon>Bacteria</taxon>
        <taxon>Pseudomonadati</taxon>
        <taxon>Chlorobiota</taxon>
        <taxon>Chlorobiia</taxon>
        <taxon>Chlorobiales</taxon>
        <taxon>Chloroherpetonaceae</taxon>
        <taxon>Chloroherpeton</taxon>
    </lineage>
</organism>
<reference evidence="1 2" key="1">
    <citation type="submission" date="2008-06" db="EMBL/GenBank/DDBJ databases">
        <title>Complete sequence of Chloroherpeton thalassium ATCC 35110.</title>
        <authorList>
            <consortium name="US DOE Joint Genome Institute"/>
            <person name="Lucas S."/>
            <person name="Copeland A."/>
            <person name="Lapidus A."/>
            <person name="Glavina del Rio T."/>
            <person name="Dalin E."/>
            <person name="Tice H."/>
            <person name="Bruce D."/>
            <person name="Goodwin L."/>
            <person name="Pitluck S."/>
            <person name="Schmutz J."/>
            <person name="Larimer F."/>
            <person name="Land M."/>
            <person name="Hauser L."/>
            <person name="Kyrpides N."/>
            <person name="Mikhailova N."/>
            <person name="Liu Z."/>
            <person name="Li T."/>
            <person name="Zhao F."/>
            <person name="Overmann J."/>
            <person name="Bryant D.A."/>
            <person name="Richardson P."/>
        </authorList>
    </citation>
    <scope>NUCLEOTIDE SEQUENCE [LARGE SCALE GENOMIC DNA]</scope>
    <source>
        <strain evidence="2">ATCC 35110 / GB-78</strain>
    </source>
</reference>
<keyword evidence="2" id="KW-1185">Reference proteome</keyword>